<evidence type="ECO:0000313" key="2">
    <source>
        <dbReference type="Proteomes" id="UP000828048"/>
    </source>
</evidence>
<dbReference type="Proteomes" id="UP000828048">
    <property type="component" value="Chromosome 11"/>
</dbReference>
<keyword evidence="2" id="KW-1185">Reference proteome</keyword>
<protein>
    <submittedName>
        <fullName evidence="1">Uncharacterized protein</fullName>
    </submittedName>
</protein>
<proteinExistence type="predicted"/>
<name>A0ACB7YK16_9ERIC</name>
<reference evidence="1 2" key="1">
    <citation type="journal article" date="2021" name="Hortic Res">
        <title>High-quality reference genome and annotation aids understanding of berry development for evergreen blueberry (Vaccinium darrowii).</title>
        <authorList>
            <person name="Yu J."/>
            <person name="Hulse-Kemp A.M."/>
            <person name="Babiker E."/>
            <person name="Staton M."/>
        </authorList>
    </citation>
    <scope>NUCLEOTIDE SEQUENCE [LARGE SCALE GENOMIC DNA]</scope>
    <source>
        <strain evidence="2">cv. NJ 8807/NJ 8810</strain>
        <tissue evidence="1">Young leaf</tissue>
    </source>
</reference>
<comment type="caution">
    <text evidence="1">The sequence shown here is derived from an EMBL/GenBank/DDBJ whole genome shotgun (WGS) entry which is preliminary data.</text>
</comment>
<organism evidence="1 2">
    <name type="scientific">Vaccinium darrowii</name>
    <dbReference type="NCBI Taxonomy" id="229202"/>
    <lineage>
        <taxon>Eukaryota</taxon>
        <taxon>Viridiplantae</taxon>
        <taxon>Streptophyta</taxon>
        <taxon>Embryophyta</taxon>
        <taxon>Tracheophyta</taxon>
        <taxon>Spermatophyta</taxon>
        <taxon>Magnoliopsida</taxon>
        <taxon>eudicotyledons</taxon>
        <taxon>Gunneridae</taxon>
        <taxon>Pentapetalae</taxon>
        <taxon>asterids</taxon>
        <taxon>Ericales</taxon>
        <taxon>Ericaceae</taxon>
        <taxon>Vaccinioideae</taxon>
        <taxon>Vaccinieae</taxon>
        <taxon>Vaccinium</taxon>
    </lineage>
</organism>
<evidence type="ECO:0000313" key="1">
    <source>
        <dbReference type="EMBL" id="KAH7853835.1"/>
    </source>
</evidence>
<accession>A0ACB7YK16</accession>
<sequence length="488" mass="55437">MDPEPPHVLIFPLPLQGPINSMLKLAELLCLSGDLHVTFLVTDHIRGRLLHHTNIQTYFSRYPGFDLASISDGLPENHPRLGDQLTEMFDALEAVTKPLFREMLVSGEMGSGSRRPPVTCVIADGILGFTIDVAKEIGIPVICLRTISPCFLWIIFCLPKLIEAGEIPFKDNDLDAPIKSVPGMEDFLRRRDLPSFCRSGNLTDRIFKRYLMESKQVSRADGLILNSFEDLEGPLLSHIRTLCPNLYTIGPLHAHLKSRLAIQNLPSSFSSTSFRKEDRSCLEWLDQQPYKSVIYVSFGSLATMTGDQLMEFWHGLVNSGERFLWVIRPDSVVGKNWESYISEELREGSKGRAYIVGWAPQEEVLSHKSVAAFFTHCGWNSILESIYEGVPMICWPYFVDQQVNSRFVGEVWKLGLDMKDTCDRFVIEKMVRDLMEERRDEFERSADHMANLARQSVSEDGVSRRNLDRLIEDVRSLSLQGSHIQSPN</sequence>
<dbReference type="EMBL" id="CM037161">
    <property type="protein sequence ID" value="KAH7853835.1"/>
    <property type="molecule type" value="Genomic_DNA"/>
</dbReference>
<gene>
    <name evidence="1" type="ORF">Vadar_007153</name>
</gene>